<name>A0A5R9J682_9PROT</name>
<keyword evidence="3" id="KW-1185">Reference proteome</keyword>
<feature type="region of interest" description="Disordered" evidence="1">
    <location>
        <begin position="148"/>
        <end position="177"/>
    </location>
</feature>
<comment type="caution">
    <text evidence="2">The sequence shown here is derived from an EMBL/GenBank/DDBJ whole genome shotgun (WGS) entry which is preliminary data.</text>
</comment>
<reference evidence="2 3" key="1">
    <citation type="submission" date="2019-05" db="EMBL/GenBank/DDBJ databases">
        <authorList>
            <person name="Pankratov T."/>
            <person name="Grouzdev D."/>
        </authorList>
    </citation>
    <scope>NUCLEOTIDE SEQUENCE [LARGE SCALE GENOMIC DNA]</scope>
    <source>
        <strain evidence="2 3">KEBCLARHB70R</strain>
    </source>
</reference>
<dbReference type="OrthoDB" id="7431909at2"/>
<gene>
    <name evidence="2" type="ORF">FE263_06755</name>
</gene>
<proteinExistence type="predicted"/>
<organism evidence="2 3">
    <name type="scientific">Lichenicoccus roseus</name>
    <dbReference type="NCBI Taxonomy" id="2683649"/>
    <lineage>
        <taxon>Bacteria</taxon>
        <taxon>Pseudomonadati</taxon>
        <taxon>Pseudomonadota</taxon>
        <taxon>Alphaproteobacteria</taxon>
        <taxon>Acetobacterales</taxon>
        <taxon>Acetobacteraceae</taxon>
        <taxon>Lichenicoccus</taxon>
    </lineage>
</organism>
<sequence length="939" mass="98536">MTRKFISGALAAIVVLLAIGASGRTCLASTRRAQVSVSEQDDGSVLTVRLRSVGAFSLIQQDGHVVLRAMGETLVQPAVDKTRSMSRITVTGGLLRFDIGKSNRVVVSHAGEELLLKVVPEAGPVPLATDNTAMLPGLPVPLVAIVEGERPAGPPPSPQPGVASSPDQSSRVSPTEQLPTAGSAFLRATLVDGASFGLGGGPGLLLPFEKGVGAAAFASGSDTVVVFDAARILDLSQVSREKLATGASIGLLPEATLLTLPDRDASQLLLQRVPAGWLLQTAPADRKTVPIEPVLYDKNLRLPVSSPGRVVIVPDPHTGDNLLVGTVRSGAEAFEHARRGHAYTIDATTLGVVISPLSDRIEMRPTRSAFLVSGLDPPALALPPGGEDVQLLPDATGARILLLRRGTRETLYRRLKQAVAAAAAAPAGSRFKQRLVAAEAALSLGDAAEAFTLAQVGVADDARQACARLTRIVRLAASVLDRQPEEDDCPSDPGYTDSPEVAVWHGISLARADPARADAARLLAANMALLQSYPQPLLSVLLPVVAESLVGGGNDPEAALVEKLPDGASVAYAKAILAVRRGHDRDAATALKKLTSDLDLRIADLATEKLVALRLHDGDITAAKAADILDSHLLDARIAGQELPTRLDLADLRVQAQQWGEALVLLRETAALFPEQQDAIRVRAGEVLRQLAAAPAGTGSDNAFKEAAMIEANMDLVPKGPDGERLAQYLVDRLGELDLPAQAVPLVRTLMSAAKPGLEKAKLGAKLASLDLQRDDLSGLRQALQDSDGADLPLDVVEQRRMLLARGLAADDRVDEALAEVKDLTSAAALDLAAELLMKQGKWRDAAAKLSKLSDLSISATGPLSHEQQDLLLRLASAASRAGDVLRQAQVRNAVQGRLTDPDTVALFQLLTAADQPPDAGEDLAALHRMTVAVKALGK</sequence>
<accession>A0A5R9J682</accession>
<evidence type="ECO:0000313" key="2">
    <source>
        <dbReference type="EMBL" id="TLU73125.1"/>
    </source>
</evidence>
<evidence type="ECO:0008006" key="4">
    <source>
        <dbReference type="Google" id="ProtNLM"/>
    </source>
</evidence>
<dbReference type="RefSeq" id="WP_138325202.1">
    <property type="nucleotide sequence ID" value="NZ_VCDI01000002.1"/>
</dbReference>
<dbReference type="Proteomes" id="UP000305654">
    <property type="component" value="Unassembled WGS sequence"/>
</dbReference>
<feature type="compositionally biased region" description="Polar residues" evidence="1">
    <location>
        <begin position="167"/>
        <end position="177"/>
    </location>
</feature>
<evidence type="ECO:0000256" key="1">
    <source>
        <dbReference type="SAM" id="MobiDB-lite"/>
    </source>
</evidence>
<dbReference type="AlphaFoldDB" id="A0A5R9J682"/>
<protein>
    <recommendedName>
        <fullName evidence="4">Tetratricopeptide repeat protein</fullName>
    </recommendedName>
</protein>
<dbReference type="EMBL" id="VCDI01000002">
    <property type="protein sequence ID" value="TLU73125.1"/>
    <property type="molecule type" value="Genomic_DNA"/>
</dbReference>
<evidence type="ECO:0000313" key="3">
    <source>
        <dbReference type="Proteomes" id="UP000305654"/>
    </source>
</evidence>